<name>A0A120KMP8_9BACT</name>
<dbReference type="InterPro" id="IPR006286">
    <property type="entry name" value="C56_PfpI-like"/>
</dbReference>
<accession>A0A120KMP8</accession>
<dbReference type="STRING" id="888061.AXF15_00755"/>
<keyword evidence="4" id="KW-1185">Reference proteome</keyword>
<gene>
    <name evidence="3" type="ORF">AXF15_00755</name>
</gene>
<dbReference type="CDD" id="cd03134">
    <property type="entry name" value="GATase1_PfpI_like"/>
    <property type="match status" value="1"/>
</dbReference>
<evidence type="ECO:0000259" key="2">
    <source>
        <dbReference type="Pfam" id="PF01965"/>
    </source>
</evidence>
<dbReference type="Pfam" id="PF01965">
    <property type="entry name" value="DJ-1_PfpI"/>
    <property type="match status" value="1"/>
</dbReference>
<dbReference type="Gene3D" id="3.40.50.880">
    <property type="match status" value="1"/>
</dbReference>
<dbReference type="PANTHER" id="PTHR42733:SF13">
    <property type="entry name" value="DJ-1_PFPI DOMAIN-CONTAINING PROTEIN"/>
    <property type="match status" value="1"/>
</dbReference>
<dbReference type="PANTHER" id="PTHR42733">
    <property type="entry name" value="DJ-1 PROTEIN"/>
    <property type="match status" value="1"/>
</dbReference>
<keyword evidence="3" id="KW-0808">Transferase</keyword>
<dbReference type="RefSeq" id="WP_066601942.1">
    <property type="nucleotide sequence ID" value="NZ_CP014230.1"/>
</dbReference>
<evidence type="ECO:0000313" key="3">
    <source>
        <dbReference type="EMBL" id="AMD91790.1"/>
    </source>
</evidence>
<dbReference type="AlphaFoldDB" id="A0A120KMP8"/>
<keyword evidence="3" id="KW-0315">Glutamine amidotransferase</keyword>
<organism evidence="3 4">
    <name type="scientific">Desulfomicrobium orale DSM 12838</name>
    <dbReference type="NCBI Taxonomy" id="888061"/>
    <lineage>
        <taxon>Bacteria</taxon>
        <taxon>Pseudomonadati</taxon>
        <taxon>Thermodesulfobacteriota</taxon>
        <taxon>Desulfovibrionia</taxon>
        <taxon>Desulfovibrionales</taxon>
        <taxon>Desulfomicrobiaceae</taxon>
        <taxon>Desulfomicrobium</taxon>
    </lineage>
</organism>
<proteinExistence type="inferred from homology"/>
<evidence type="ECO:0000256" key="1">
    <source>
        <dbReference type="ARBA" id="ARBA00008542"/>
    </source>
</evidence>
<dbReference type="PROSITE" id="PS51276">
    <property type="entry name" value="PEPTIDASE_C56_PFPI"/>
    <property type="match status" value="1"/>
</dbReference>
<dbReference type="OrthoDB" id="9792284at2"/>
<dbReference type="InterPro" id="IPR029062">
    <property type="entry name" value="Class_I_gatase-like"/>
</dbReference>
<comment type="similarity">
    <text evidence="1">Belongs to the peptidase C56 family.</text>
</comment>
<dbReference type="KEGG" id="doa:AXF15_00755"/>
<dbReference type="GO" id="GO:0016740">
    <property type="term" value="F:transferase activity"/>
    <property type="evidence" value="ECO:0007669"/>
    <property type="project" value="UniProtKB-KW"/>
</dbReference>
<protein>
    <submittedName>
        <fullName evidence="3">Glutamine amidotransferase</fullName>
    </submittedName>
</protein>
<sequence length="172" mass="18897">MELKGKRFVILVDTQFNDHEYWYPYFRLREAGAEITAVAAKAGQTYSGKYGTPVKSDKTPVDINVKDFAGIVIPGGYAPDHMRRDQGMVELVRAFDQQGKIIAAICHAGWMLVSAGVLKGRKVTSFFAIKDDLVNAGALWEDGEVVVDGNMVTSRTPDDLPAFMRAIIAAAR</sequence>
<reference evidence="4" key="1">
    <citation type="submission" date="2016-02" db="EMBL/GenBank/DDBJ databases">
        <authorList>
            <person name="Holder M.E."/>
            <person name="Ajami N.J."/>
            <person name="Petrosino J.F."/>
        </authorList>
    </citation>
    <scope>NUCLEOTIDE SEQUENCE [LARGE SCALE GENOMIC DNA]</scope>
    <source>
        <strain evidence="4">DSM 12838</strain>
    </source>
</reference>
<dbReference type="SUPFAM" id="SSF52317">
    <property type="entry name" value="Class I glutamine amidotransferase-like"/>
    <property type="match status" value="1"/>
</dbReference>
<dbReference type="Proteomes" id="UP000063964">
    <property type="component" value="Chromosome"/>
</dbReference>
<dbReference type="NCBIfam" id="TIGR01382">
    <property type="entry name" value="PfpI"/>
    <property type="match status" value="1"/>
</dbReference>
<dbReference type="EMBL" id="CP014230">
    <property type="protein sequence ID" value="AMD91790.1"/>
    <property type="molecule type" value="Genomic_DNA"/>
</dbReference>
<feature type="domain" description="DJ-1/PfpI" evidence="2">
    <location>
        <begin position="6"/>
        <end position="169"/>
    </location>
</feature>
<evidence type="ECO:0000313" key="4">
    <source>
        <dbReference type="Proteomes" id="UP000063964"/>
    </source>
</evidence>
<dbReference type="InterPro" id="IPR002818">
    <property type="entry name" value="DJ-1/PfpI"/>
</dbReference>